<feature type="transmembrane region" description="Helical" evidence="1">
    <location>
        <begin position="280"/>
        <end position="300"/>
    </location>
</feature>
<feature type="transmembrane region" description="Helical" evidence="1">
    <location>
        <begin position="128"/>
        <end position="149"/>
    </location>
</feature>
<dbReference type="InterPro" id="IPR050879">
    <property type="entry name" value="Acyltransferase_3"/>
</dbReference>
<feature type="transmembrane region" description="Helical" evidence="1">
    <location>
        <begin position="243"/>
        <end position="260"/>
    </location>
</feature>
<keyword evidence="1" id="KW-1133">Transmembrane helix</keyword>
<organism evidence="3 4">
    <name type="scientific">Caulobacter ginsengisoli</name>
    <dbReference type="NCBI Taxonomy" id="400775"/>
    <lineage>
        <taxon>Bacteria</taxon>
        <taxon>Pseudomonadati</taxon>
        <taxon>Pseudomonadota</taxon>
        <taxon>Alphaproteobacteria</taxon>
        <taxon>Caulobacterales</taxon>
        <taxon>Caulobacteraceae</taxon>
        <taxon>Caulobacter</taxon>
    </lineage>
</organism>
<evidence type="ECO:0000313" key="3">
    <source>
        <dbReference type="EMBL" id="MDQ0463126.1"/>
    </source>
</evidence>
<reference evidence="3 4" key="1">
    <citation type="submission" date="2023-07" db="EMBL/GenBank/DDBJ databases">
        <title>Genomic Encyclopedia of Type Strains, Phase IV (KMG-IV): sequencing the most valuable type-strain genomes for metagenomic binning, comparative biology and taxonomic classification.</title>
        <authorList>
            <person name="Goeker M."/>
        </authorList>
    </citation>
    <scope>NUCLEOTIDE SEQUENCE [LARGE SCALE GENOMIC DNA]</scope>
    <source>
        <strain evidence="3 4">DSM 18695</strain>
    </source>
</reference>
<evidence type="ECO:0000256" key="1">
    <source>
        <dbReference type="SAM" id="Phobius"/>
    </source>
</evidence>
<dbReference type="RefSeq" id="WP_307346476.1">
    <property type="nucleotide sequence ID" value="NZ_JAUSVS010000001.1"/>
</dbReference>
<accession>A0ABU0INZ4</accession>
<dbReference type="EMBL" id="JAUSVS010000001">
    <property type="protein sequence ID" value="MDQ0463126.1"/>
    <property type="molecule type" value="Genomic_DNA"/>
</dbReference>
<keyword evidence="4" id="KW-1185">Reference proteome</keyword>
<comment type="caution">
    <text evidence="3">The sequence shown here is derived from an EMBL/GenBank/DDBJ whole genome shotgun (WGS) entry which is preliminary data.</text>
</comment>
<feature type="transmembrane region" description="Helical" evidence="1">
    <location>
        <begin position="217"/>
        <end position="237"/>
    </location>
</feature>
<sequence length="355" mass="39039">MDQAQDIAGEPARAARIRGLDSIRFIAAAIVMFAHTGQPPLRVGIDTHTLAGRALDGLLGNTSSSAAAVIAFFVISGFCIHYAHAGNNQIRSLSEYYARRYIRILIPALAALAGAAVLHLEMSLFDKSILWSVAAEIIYYTLYPLLLLARRKAGSWLPLIAVSFVFSVMVAATNPLSGAYPVFGLKLNWLLALPCWLLGCWLADLQTAGRTAWAEKWLWPLRGATWATMVVCSVLRYHSPIGYPWTLNLFAILVTFWLMAELAHFSKARPVGWLEWAGGWSYSLYLTHKLTFILLGPLYLQGLGLIPGWTIQLALLLAGAYVFYLAIERPSHHLARIVGRRLASLRPAAAANPAE</sequence>
<feature type="transmembrane region" description="Helical" evidence="1">
    <location>
        <begin position="104"/>
        <end position="122"/>
    </location>
</feature>
<evidence type="ECO:0000313" key="4">
    <source>
        <dbReference type="Proteomes" id="UP001228905"/>
    </source>
</evidence>
<feature type="transmembrane region" description="Helical" evidence="1">
    <location>
        <begin position="156"/>
        <end position="175"/>
    </location>
</feature>
<dbReference type="Proteomes" id="UP001228905">
    <property type="component" value="Unassembled WGS sequence"/>
</dbReference>
<feature type="transmembrane region" description="Helical" evidence="1">
    <location>
        <begin position="65"/>
        <end position="83"/>
    </location>
</feature>
<name>A0ABU0INZ4_9CAUL</name>
<dbReference type="PANTHER" id="PTHR23028:SF53">
    <property type="entry name" value="ACYL_TRANSF_3 DOMAIN-CONTAINING PROTEIN"/>
    <property type="match status" value="1"/>
</dbReference>
<feature type="transmembrane region" description="Helical" evidence="1">
    <location>
        <begin position="306"/>
        <end position="327"/>
    </location>
</feature>
<feature type="transmembrane region" description="Helical" evidence="1">
    <location>
        <begin position="187"/>
        <end position="205"/>
    </location>
</feature>
<protein>
    <submittedName>
        <fullName evidence="3">Peptidoglycan/LPS O-acetylase OafA/YrhL</fullName>
    </submittedName>
</protein>
<dbReference type="InterPro" id="IPR002656">
    <property type="entry name" value="Acyl_transf_3_dom"/>
</dbReference>
<dbReference type="PANTHER" id="PTHR23028">
    <property type="entry name" value="ACETYLTRANSFERASE"/>
    <property type="match status" value="1"/>
</dbReference>
<dbReference type="Pfam" id="PF01757">
    <property type="entry name" value="Acyl_transf_3"/>
    <property type="match status" value="1"/>
</dbReference>
<keyword evidence="1" id="KW-0472">Membrane</keyword>
<evidence type="ECO:0000259" key="2">
    <source>
        <dbReference type="Pfam" id="PF01757"/>
    </source>
</evidence>
<gene>
    <name evidence="3" type="ORF">QO010_000874</name>
</gene>
<keyword evidence="1" id="KW-0812">Transmembrane</keyword>
<proteinExistence type="predicted"/>
<feature type="domain" description="Acyltransferase 3" evidence="2">
    <location>
        <begin position="18"/>
        <end position="324"/>
    </location>
</feature>